<comment type="caution">
    <text evidence="2">The sequence shown here is derived from an EMBL/GenBank/DDBJ whole genome shotgun (WGS) entry which is preliminary data.</text>
</comment>
<evidence type="ECO:0000313" key="3">
    <source>
        <dbReference type="Proteomes" id="UP001151760"/>
    </source>
</evidence>
<dbReference type="Proteomes" id="UP001151760">
    <property type="component" value="Unassembled WGS sequence"/>
</dbReference>
<gene>
    <name evidence="2" type="ORF">Tco_1123392</name>
</gene>
<reference evidence="2" key="2">
    <citation type="submission" date="2022-01" db="EMBL/GenBank/DDBJ databases">
        <authorList>
            <person name="Yamashiro T."/>
            <person name="Shiraishi A."/>
            <person name="Satake H."/>
            <person name="Nakayama K."/>
        </authorList>
    </citation>
    <scope>NUCLEOTIDE SEQUENCE</scope>
</reference>
<name>A0ABQ5J617_9ASTR</name>
<keyword evidence="3" id="KW-1185">Reference proteome</keyword>
<protein>
    <submittedName>
        <fullName evidence="2">Uncharacterized protein</fullName>
    </submittedName>
</protein>
<organism evidence="2 3">
    <name type="scientific">Tanacetum coccineum</name>
    <dbReference type="NCBI Taxonomy" id="301880"/>
    <lineage>
        <taxon>Eukaryota</taxon>
        <taxon>Viridiplantae</taxon>
        <taxon>Streptophyta</taxon>
        <taxon>Embryophyta</taxon>
        <taxon>Tracheophyta</taxon>
        <taxon>Spermatophyta</taxon>
        <taxon>Magnoliopsida</taxon>
        <taxon>eudicotyledons</taxon>
        <taxon>Gunneridae</taxon>
        <taxon>Pentapetalae</taxon>
        <taxon>asterids</taxon>
        <taxon>campanulids</taxon>
        <taxon>Asterales</taxon>
        <taxon>Asteraceae</taxon>
        <taxon>Asteroideae</taxon>
        <taxon>Anthemideae</taxon>
        <taxon>Anthemidinae</taxon>
        <taxon>Tanacetum</taxon>
    </lineage>
</organism>
<dbReference type="PROSITE" id="PS51257">
    <property type="entry name" value="PROKAR_LIPOPROTEIN"/>
    <property type="match status" value="1"/>
</dbReference>
<accession>A0ABQ5J617</accession>
<evidence type="ECO:0000313" key="2">
    <source>
        <dbReference type="EMBL" id="GJU06962.1"/>
    </source>
</evidence>
<dbReference type="EMBL" id="BQNB010021492">
    <property type="protein sequence ID" value="GJU06962.1"/>
    <property type="molecule type" value="Genomic_DNA"/>
</dbReference>
<evidence type="ECO:0000256" key="1">
    <source>
        <dbReference type="SAM" id="MobiDB-lite"/>
    </source>
</evidence>
<feature type="non-terminal residue" evidence="2">
    <location>
        <position position="143"/>
    </location>
</feature>
<sequence>MYVNKTLWLAYTYSMPPILSLPLFMACDDSDGCVTIAMAKDEIYVECGRIYVGWCCCDGAALVRLLPWLAYSQNRLNSKESVLYLEEEEELMRLREILSGGGYIRGGGVNNRDGGNGGAGVRFSGRCRGQMGGTPRDVGDSQQ</sequence>
<reference evidence="2" key="1">
    <citation type="journal article" date="2022" name="Int. J. Mol. Sci.">
        <title>Draft Genome of Tanacetum Coccineum: Genomic Comparison of Closely Related Tanacetum-Family Plants.</title>
        <authorList>
            <person name="Yamashiro T."/>
            <person name="Shiraishi A."/>
            <person name="Nakayama K."/>
            <person name="Satake H."/>
        </authorList>
    </citation>
    <scope>NUCLEOTIDE SEQUENCE</scope>
</reference>
<feature type="region of interest" description="Disordered" evidence="1">
    <location>
        <begin position="122"/>
        <end position="143"/>
    </location>
</feature>
<proteinExistence type="predicted"/>